<dbReference type="Proteomes" id="UP001180020">
    <property type="component" value="Unassembled WGS sequence"/>
</dbReference>
<name>A0AAV9C8D8_ACOCL</name>
<evidence type="ECO:0000313" key="4">
    <source>
        <dbReference type="Proteomes" id="UP001180020"/>
    </source>
</evidence>
<feature type="region of interest" description="Disordered" evidence="1">
    <location>
        <begin position="154"/>
        <end position="192"/>
    </location>
</feature>
<reference evidence="3" key="1">
    <citation type="journal article" date="2023" name="Nat. Commun.">
        <title>Diploid and tetraploid genomes of Acorus and the evolution of monocots.</title>
        <authorList>
            <person name="Ma L."/>
            <person name="Liu K.W."/>
            <person name="Li Z."/>
            <person name="Hsiao Y.Y."/>
            <person name="Qi Y."/>
            <person name="Fu T."/>
            <person name="Tang G.D."/>
            <person name="Zhang D."/>
            <person name="Sun W.H."/>
            <person name="Liu D.K."/>
            <person name="Li Y."/>
            <person name="Chen G.Z."/>
            <person name="Liu X.D."/>
            <person name="Liao X.Y."/>
            <person name="Jiang Y.T."/>
            <person name="Yu X."/>
            <person name="Hao Y."/>
            <person name="Huang J."/>
            <person name="Zhao X.W."/>
            <person name="Ke S."/>
            <person name="Chen Y.Y."/>
            <person name="Wu W.L."/>
            <person name="Hsu J.L."/>
            <person name="Lin Y.F."/>
            <person name="Huang M.D."/>
            <person name="Li C.Y."/>
            <person name="Huang L."/>
            <person name="Wang Z.W."/>
            <person name="Zhao X."/>
            <person name="Zhong W.Y."/>
            <person name="Peng D.H."/>
            <person name="Ahmad S."/>
            <person name="Lan S."/>
            <person name="Zhang J.S."/>
            <person name="Tsai W.C."/>
            <person name="Van de Peer Y."/>
            <person name="Liu Z.J."/>
        </authorList>
    </citation>
    <scope>NUCLEOTIDE SEQUENCE</scope>
    <source>
        <strain evidence="3">CP</strain>
    </source>
</reference>
<evidence type="ECO:0000313" key="3">
    <source>
        <dbReference type="EMBL" id="KAK1284686.1"/>
    </source>
</evidence>
<protein>
    <recommendedName>
        <fullName evidence="2">DUF3741 domain-containing protein</fullName>
    </recommendedName>
</protein>
<accession>A0AAV9C8D8</accession>
<evidence type="ECO:0000256" key="1">
    <source>
        <dbReference type="SAM" id="MobiDB-lite"/>
    </source>
</evidence>
<feature type="compositionally biased region" description="Basic and acidic residues" evidence="1">
    <location>
        <begin position="154"/>
        <end position="180"/>
    </location>
</feature>
<sequence length="325" mass="36342">MKVSPSSPPPNPNPSPPTPKGCLSAVLRRVLCGTTTNNNNKNKKKPIKTDPTTATTTHKDQTVDDKGSPSSPVSAAPNIVARLMGLDPMPVYSPLSPPRLGRRSRSANSVDWHALLLVSSSQFASSASFREVPTYLRRENDEFLLLSFEKVEEKAKDDSKRDQEKMKRRDGGGRAKEARFEKRRRRKKRRKRRIELVKNCSENSSPVSVLEPLIESDSEELIELEIRISGKAGSPKKQFGDPVDCPPATAHRSSVHSEREDKVGLWGMVCGMVTEEVKKSNWGQEMGRSEDLEIELGSMILENLLMEVTDELLMRKRDCGNMCFL</sequence>
<comment type="caution">
    <text evidence="3">The sequence shown here is derived from an EMBL/GenBank/DDBJ whole genome shotgun (WGS) entry which is preliminary data.</text>
</comment>
<organism evidence="3 4">
    <name type="scientific">Acorus calamus</name>
    <name type="common">Sweet flag</name>
    <dbReference type="NCBI Taxonomy" id="4465"/>
    <lineage>
        <taxon>Eukaryota</taxon>
        <taxon>Viridiplantae</taxon>
        <taxon>Streptophyta</taxon>
        <taxon>Embryophyta</taxon>
        <taxon>Tracheophyta</taxon>
        <taxon>Spermatophyta</taxon>
        <taxon>Magnoliopsida</taxon>
        <taxon>Liliopsida</taxon>
        <taxon>Acoraceae</taxon>
        <taxon>Acorus</taxon>
    </lineage>
</organism>
<dbReference type="EMBL" id="JAUJYO010000021">
    <property type="protein sequence ID" value="KAK1284686.1"/>
    <property type="molecule type" value="Genomic_DNA"/>
</dbReference>
<gene>
    <name evidence="3" type="ORF">QJS10_CPB21g01278</name>
</gene>
<feature type="compositionally biased region" description="Basic and acidic residues" evidence="1">
    <location>
        <begin position="57"/>
        <end position="67"/>
    </location>
</feature>
<dbReference type="InterPro" id="IPR032795">
    <property type="entry name" value="DUF3741-assoc"/>
</dbReference>
<keyword evidence="4" id="KW-1185">Reference proteome</keyword>
<evidence type="ECO:0000259" key="2">
    <source>
        <dbReference type="Pfam" id="PF14383"/>
    </source>
</evidence>
<dbReference type="AlphaFoldDB" id="A0AAV9C8D8"/>
<proteinExistence type="predicted"/>
<dbReference type="PANTHER" id="PTHR35499">
    <property type="entry name" value="OS05G0128300 PROTEIN"/>
    <property type="match status" value="1"/>
</dbReference>
<feature type="region of interest" description="Disordered" evidence="1">
    <location>
        <begin position="233"/>
        <end position="257"/>
    </location>
</feature>
<feature type="region of interest" description="Disordered" evidence="1">
    <location>
        <begin position="1"/>
        <end position="75"/>
    </location>
</feature>
<feature type="domain" description="DUF3741" evidence="2">
    <location>
        <begin position="71"/>
        <end position="90"/>
    </location>
</feature>
<feature type="compositionally biased region" description="Pro residues" evidence="1">
    <location>
        <begin position="1"/>
        <end position="19"/>
    </location>
</feature>
<reference evidence="3" key="2">
    <citation type="submission" date="2023-06" db="EMBL/GenBank/DDBJ databases">
        <authorList>
            <person name="Ma L."/>
            <person name="Liu K.-W."/>
            <person name="Li Z."/>
            <person name="Hsiao Y.-Y."/>
            <person name="Qi Y."/>
            <person name="Fu T."/>
            <person name="Tang G."/>
            <person name="Zhang D."/>
            <person name="Sun W.-H."/>
            <person name="Liu D.-K."/>
            <person name="Li Y."/>
            <person name="Chen G.-Z."/>
            <person name="Liu X.-D."/>
            <person name="Liao X.-Y."/>
            <person name="Jiang Y.-T."/>
            <person name="Yu X."/>
            <person name="Hao Y."/>
            <person name="Huang J."/>
            <person name="Zhao X.-W."/>
            <person name="Ke S."/>
            <person name="Chen Y.-Y."/>
            <person name="Wu W.-L."/>
            <person name="Hsu J.-L."/>
            <person name="Lin Y.-F."/>
            <person name="Huang M.-D."/>
            <person name="Li C.-Y."/>
            <person name="Huang L."/>
            <person name="Wang Z.-W."/>
            <person name="Zhao X."/>
            <person name="Zhong W.-Y."/>
            <person name="Peng D.-H."/>
            <person name="Ahmad S."/>
            <person name="Lan S."/>
            <person name="Zhang J.-S."/>
            <person name="Tsai W.-C."/>
            <person name="Van De Peer Y."/>
            <person name="Liu Z.-J."/>
        </authorList>
    </citation>
    <scope>NUCLEOTIDE SEQUENCE</scope>
    <source>
        <strain evidence="3">CP</strain>
        <tissue evidence="3">Leaves</tissue>
    </source>
</reference>
<dbReference type="PANTHER" id="PTHR35499:SF1">
    <property type="entry name" value="DUF3741 DOMAIN-CONTAINING PROTEIN"/>
    <property type="match status" value="1"/>
</dbReference>
<feature type="compositionally biased region" description="Basic residues" evidence="1">
    <location>
        <begin position="181"/>
        <end position="192"/>
    </location>
</feature>
<dbReference type="Pfam" id="PF14383">
    <property type="entry name" value="VARLMGL"/>
    <property type="match status" value="1"/>
</dbReference>